<dbReference type="AlphaFoldDB" id="A0A1H0VRR0"/>
<dbReference type="InterPro" id="IPR036388">
    <property type="entry name" value="WH-like_DNA-bd_sf"/>
</dbReference>
<dbReference type="Gene3D" id="3.40.50.300">
    <property type="entry name" value="P-loop containing nucleotide triphosphate hydrolases"/>
    <property type="match status" value="1"/>
</dbReference>
<dbReference type="GO" id="GO:0003677">
    <property type="term" value="F:DNA binding"/>
    <property type="evidence" value="ECO:0007669"/>
    <property type="project" value="UniProtKB-KW"/>
</dbReference>
<sequence length="884" mass="98558">MERIEPELVLKTTPPRSQKTAYRRERLSLEMDGLASRMAISVHAPAGFGKTWLLSQWRRELLSRGAVVAWLTLDGRDDGVRFVQGLAAAMLVASGRQVFASSTNQAMSRRDALGDLTEWLAEVADLGGEVALILDEVDVLPDATIRFALAYLLHNAPANLRVLMASRRRLNLQATELEARGAFLGLGLEDLRFRVEETVEVLASRFGESLDIDLRVVLHELTEGWPLGLQLTVAAIERSGTPARAIEELKACTGDIQRYFVDSLVEKLPADQVDFLTCIALPENLHPELCIALTDDPQAGERMSELCASTPIFAESQGTDWVRIHPLAREFLQQRVALLSQARRSDLHRRAAVWLETRGFFEEAARHYLSAELPAKAYNMIEQCLYEIMLRGQFNRVIEWIGELPAAEVESRPRMCLAAAWALAMSDRSEQARHLIERLQSDPSIDEEASCEAAAIASAAAYFSDRPDESQAIIGRWTQSPPRSSVKVQAILANQQARLALFRGQPEAARRICRKAPQFSWTDGLDAIRGFAEWVVGVTYLWEGRMQPAADSLRNTLQRAEQDIGRRSSVATLLACSLAAVLLERDELGEATTLLANRLDVVERLASPDAIVFGFVTAARLAGLQGQGNRSYDLLEALYALGDERNVPRFRMVSLGEQIRLHALQGRVDTCQVLWRRIEEVLPACFHDPDSLLAPELRLHVGIARAYTLLAQRGWPELLVTASELHELASRMRRGRELVQALLFKALALHETGRDGQSSLREAHSLAAEYGMRRVLLDTHPLLARWNLQEDPSVKALPKAPAMETAARIPATKVAPSRLLTPKEQEVLQLLARNLSNKQIALALNVGEETVKWHLKNLFGKFQAGTRRHVVDRAYMLGILEAER</sequence>
<dbReference type="PANTHER" id="PTHR44688">
    <property type="entry name" value="DNA-BINDING TRANSCRIPTIONAL ACTIVATOR DEVR_DOSR"/>
    <property type="match status" value="1"/>
</dbReference>
<dbReference type="InterPro" id="IPR011990">
    <property type="entry name" value="TPR-like_helical_dom_sf"/>
</dbReference>
<evidence type="ECO:0000256" key="2">
    <source>
        <dbReference type="ARBA" id="ARBA00023125"/>
    </source>
</evidence>
<evidence type="ECO:0000256" key="1">
    <source>
        <dbReference type="ARBA" id="ARBA00023015"/>
    </source>
</evidence>
<evidence type="ECO:0000259" key="4">
    <source>
        <dbReference type="PROSITE" id="PS50043"/>
    </source>
</evidence>
<dbReference type="EMBL" id="FNJJ01000006">
    <property type="protein sequence ID" value="SDP81272.1"/>
    <property type="molecule type" value="Genomic_DNA"/>
</dbReference>
<keyword evidence="2" id="KW-0238">DNA-binding</keyword>
<evidence type="ECO:0000313" key="6">
    <source>
        <dbReference type="Proteomes" id="UP000199460"/>
    </source>
</evidence>
<dbReference type="InterPro" id="IPR059106">
    <property type="entry name" value="WHD_MalT"/>
</dbReference>
<proteinExistence type="predicted"/>
<dbReference type="PROSITE" id="PS50043">
    <property type="entry name" value="HTH_LUXR_2"/>
    <property type="match status" value="1"/>
</dbReference>
<keyword evidence="3" id="KW-0804">Transcription</keyword>
<dbReference type="InterPro" id="IPR016032">
    <property type="entry name" value="Sig_transdc_resp-reg_C-effctor"/>
</dbReference>
<dbReference type="Proteomes" id="UP000199460">
    <property type="component" value="Unassembled WGS sequence"/>
</dbReference>
<dbReference type="InterPro" id="IPR027417">
    <property type="entry name" value="P-loop_NTPase"/>
</dbReference>
<dbReference type="SMART" id="SM00421">
    <property type="entry name" value="HTH_LUXR"/>
    <property type="match status" value="1"/>
</dbReference>
<organism evidence="5 6">
    <name type="scientific">Ectopseudomonas guguanensis</name>
    <dbReference type="NCBI Taxonomy" id="1198456"/>
    <lineage>
        <taxon>Bacteria</taxon>
        <taxon>Pseudomonadati</taxon>
        <taxon>Pseudomonadota</taxon>
        <taxon>Gammaproteobacteria</taxon>
        <taxon>Pseudomonadales</taxon>
        <taxon>Pseudomonadaceae</taxon>
        <taxon>Ectopseudomonas</taxon>
    </lineage>
</organism>
<dbReference type="SUPFAM" id="SSF46894">
    <property type="entry name" value="C-terminal effector domain of the bipartite response regulators"/>
    <property type="match status" value="1"/>
</dbReference>
<dbReference type="PANTHER" id="PTHR44688:SF16">
    <property type="entry name" value="DNA-BINDING TRANSCRIPTIONAL ACTIVATOR DEVR_DOSR"/>
    <property type="match status" value="1"/>
</dbReference>
<dbReference type="CDD" id="cd06170">
    <property type="entry name" value="LuxR_C_like"/>
    <property type="match status" value="1"/>
</dbReference>
<dbReference type="Gene3D" id="1.10.10.10">
    <property type="entry name" value="Winged helix-like DNA-binding domain superfamily/Winged helix DNA-binding domain"/>
    <property type="match status" value="1"/>
</dbReference>
<dbReference type="Gene3D" id="1.25.40.10">
    <property type="entry name" value="Tetratricopeptide repeat domain"/>
    <property type="match status" value="1"/>
</dbReference>
<accession>A0A1H0VRR0</accession>
<keyword evidence="1" id="KW-0805">Transcription regulation</keyword>
<dbReference type="GO" id="GO:0006355">
    <property type="term" value="P:regulation of DNA-templated transcription"/>
    <property type="evidence" value="ECO:0007669"/>
    <property type="project" value="InterPro"/>
</dbReference>
<dbReference type="RefSeq" id="WP_244157931.1">
    <property type="nucleotide sequence ID" value="NZ_FNJJ01000006.1"/>
</dbReference>
<evidence type="ECO:0000313" key="5">
    <source>
        <dbReference type="EMBL" id="SDP81272.1"/>
    </source>
</evidence>
<keyword evidence="6" id="KW-1185">Reference proteome</keyword>
<dbReference type="Pfam" id="PF00196">
    <property type="entry name" value="GerE"/>
    <property type="match status" value="1"/>
</dbReference>
<dbReference type="GeneID" id="300931783"/>
<gene>
    <name evidence="5" type="ORF">SAMN05216213_10638</name>
</gene>
<dbReference type="SUPFAM" id="SSF52540">
    <property type="entry name" value="P-loop containing nucleoside triphosphate hydrolases"/>
    <property type="match status" value="1"/>
</dbReference>
<reference evidence="6" key="1">
    <citation type="submission" date="2016-10" db="EMBL/GenBank/DDBJ databases">
        <authorList>
            <person name="Varghese N."/>
            <person name="Submissions S."/>
        </authorList>
    </citation>
    <scope>NUCLEOTIDE SEQUENCE [LARGE SCALE GENOMIC DNA]</scope>
    <source>
        <strain evidence="6">JCM 18416</strain>
    </source>
</reference>
<dbReference type="InterPro" id="IPR000792">
    <property type="entry name" value="Tscrpt_reg_LuxR_C"/>
</dbReference>
<name>A0A1H0VRR0_9GAMM</name>
<protein>
    <submittedName>
        <fullName evidence="5">LuxR family transcriptional regulator, maltose regulon positive regulatory protein</fullName>
    </submittedName>
</protein>
<dbReference type="PRINTS" id="PR00038">
    <property type="entry name" value="HTHLUXR"/>
</dbReference>
<feature type="domain" description="HTH luxR-type" evidence="4">
    <location>
        <begin position="813"/>
        <end position="878"/>
    </location>
</feature>
<evidence type="ECO:0000256" key="3">
    <source>
        <dbReference type="ARBA" id="ARBA00023163"/>
    </source>
</evidence>
<dbReference type="Pfam" id="PF25873">
    <property type="entry name" value="WHD_MalT"/>
    <property type="match status" value="1"/>
</dbReference>